<feature type="transmembrane region" description="Helical" evidence="1">
    <location>
        <begin position="36"/>
        <end position="59"/>
    </location>
</feature>
<feature type="transmembrane region" description="Helical" evidence="1">
    <location>
        <begin position="182"/>
        <end position="206"/>
    </location>
</feature>
<evidence type="ECO:0000313" key="2">
    <source>
        <dbReference type="EMBL" id="CPR14543.1"/>
    </source>
</evidence>
<reference evidence="4" key="2">
    <citation type="submission" date="2015-01" db="EMBL/GenBank/DDBJ databases">
        <authorList>
            <person name="Paterson Steve"/>
        </authorList>
    </citation>
    <scope>NUCLEOTIDE SEQUENCE [LARGE SCALE GENOMIC DNA]</scope>
    <source>
        <strain evidence="4">OBR1</strain>
    </source>
</reference>
<evidence type="ECO:0000313" key="4">
    <source>
        <dbReference type="Proteomes" id="UP000044377"/>
    </source>
</evidence>
<dbReference type="OrthoDB" id="6433897at2"/>
<protein>
    <submittedName>
        <fullName evidence="2">Uncharacterized protein</fullName>
    </submittedName>
</protein>
<evidence type="ECO:0000256" key="1">
    <source>
        <dbReference type="SAM" id="Phobius"/>
    </source>
</evidence>
<sequence length="359" mass="41696">MYNIDKKIKPPKSIYSHYVLFVFLTLSLLCPPDSKILPLFILIITLIIISMFMFPRFWIISNVSGAGTSRRKRTRKLSRYHKSLVSMYISGVLMLSFLFLMEVVGCYDIAISFLVFSISVMFLSAYFYISNSNGYFEKDKGRIIWVARLISVFIAYCILSWARNNTMNYMDLTYSDASSRTIIYAYFIILMIIVSFLFSGFIYIFITLFENKVIEKEFNVTGGKKTVKLCIKYDSIPVAIPLVLLIITIGACYFKYHVVVDTYVIRQSIEFDSSEGFYCGGGYKTFGSDKDARFIKVSDEDYRAFIFDGYNISSYRLSCLDSYPYYKMIYILSKAESIRIQMKLDELNDDLNHIIKVKR</sequence>
<dbReference type="KEGG" id="bgj:AWC36_15815"/>
<feature type="transmembrane region" description="Helical" evidence="1">
    <location>
        <begin position="80"/>
        <end position="101"/>
    </location>
</feature>
<name>A0A0G4JRN5_9GAMM</name>
<evidence type="ECO:0000313" key="3">
    <source>
        <dbReference type="EMBL" id="RLM17382.1"/>
    </source>
</evidence>
<keyword evidence="4" id="KW-1185">Reference proteome</keyword>
<proteinExistence type="predicted"/>
<reference evidence="2" key="1">
    <citation type="submission" date="2015-01" db="EMBL/GenBank/DDBJ databases">
        <authorList>
            <person name="Xiang T."/>
            <person name="Song Y."/>
            <person name="Huang L."/>
            <person name="Wang B."/>
            <person name="Wu P."/>
        </authorList>
    </citation>
    <scope>NUCLEOTIDE SEQUENCE [LARGE SCALE GENOMIC DNA]</scope>
    <source>
        <strain evidence="2">OBR1</strain>
    </source>
</reference>
<evidence type="ECO:0000313" key="5">
    <source>
        <dbReference type="Proteomes" id="UP000285972"/>
    </source>
</evidence>
<dbReference type="Proteomes" id="UP000285972">
    <property type="component" value="Unassembled WGS sequence"/>
</dbReference>
<dbReference type="AlphaFoldDB" id="A0A0G4JRN5"/>
<feature type="transmembrane region" description="Helical" evidence="1">
    <location>
        <begin position="141"/>
        <end position="162"/>
    </location>
</feature>
<dbReference type="Proteomes" id="UP000044377">
    <property type="component" value="Unassembled WGS sequence"/>
</dbReference>
<accession>A0A0G4JRN5</accession>
<organism evidence="2 4">
    <name type="scientific">Brenneria goodwinii</name>
    <dbReference type="NCBI Taxonomy" id="1109412"/>
    <lineage>
        <taxon>Bacteria</taxon>
        <taxon>Pseudomonadati</taxon>
        <taxon>Pseudomonadota</taxon>
        <taxon>Gammaproteobacteria</taxon>
        <taxon>Enterobacterales</taxon>
        <taxon>Pectobacteriaceae</taxon>
        <taxon>Brenneria</taxon>
    </lineage>
</organism>
<gene>
    <name evidence="3" type="ORF">BIY26_20800</name>
    <name evidence="2" type="ORF">BN1221_00958c</name>
</gene>
<feature type="transmembrane region" description="Helical" evidence="1">
    <location>
        <begin position="12"/>
        <end position="30"/>
    </location>
</feature>
<dbReference type="EMBL" id="CGIG01000001">
    <property type="protein sequence ID" value="CPR14543.1"/>
    <property type="molecule type" value="Genomic_DNA"/>
</dbReference>
<keyword evidence="1" id="KW-0812">Transmembrane</keyword>
<dbReference type="EMBL" id="MJLX01000085">
    <property type="protein sequence ID" value="RLM17382.1"/>
    <property type="molecule type" value="Genomic_DNA"/>
</dbReference>
<feature type="transmembrane region" description="Helical" evidence="1">
    <location>
        <begin position="238"/>
        <end position="256"/>
    </location>
</feature>
<dbReference type="STRING" id="1109412.BN1221_00958c"/>
<keyword evidence="1" id="KW-0472">Membrane</keyword>
<reference evidence="3 5" key="3">
    <citation type="submission" date="2016-09" db="EMBL/GenBank/DDBJ databases">
        <authorList>
            <person name="Doonan J."/>
            <person name="Pachebat J.A."/>
            <person name="Golyshin P.N."/>
            <person name="Denman S."/>
            <person name="Mcdonald J.E."/>
        </authorList>
    </citation>
    <scope>NUCLEOTIDE SEQUENCE [LARGE SCALE GENOMIC DNA]</scope>
    <source>
        <strain evidence="3 5">FRB141</strain>
    </source>
</reference>
<keyword evidence="1" id="KW-1133">Transmembrane helix</keyword>
<feature type="transmembrane region" description="Helical" evidence="1">
    <location>
        <begin position="107"/>
        <end position="129"/>
    </location>
</feature>